<dbReference type="AlphaFoldDB" id="B9SFN4"/>
<accession>B9SFN4</accession>
<dbReference type="OrthoDB" id="73788at2759"/>
<dbReference type="FunCoup" id="B9SFN4">
    <property type="interactions" value="2462"/>
</dbReference>
<feature type="region of interest" description="Disordered" evidence="1">
    <location>
        <begin position="256"/>
        <end position="433"/>
    </location>
</feature>
<name>B9SFN4_RICCO</name>
<sequence>MNFFKSVFSDESDSPKSGFESNNNQSHADSDPTSPPTPQPNPSDHDSTGWSFGGLIKTLTTKSESVIDIYRRDLKEFGSGLKKEIEVAHGSLETVGHAIDEIGTSVLKGTAQIISQGKDAILAVDHESDSSDNNNNERSISSQQNLNSKPYSRFDAQVRLIQGDVSTYCEEPEDLDDYKKWKLGFVLEEKREDFESLIRENSAIESVYKRVVPTGVDEETFWCRYCYKVFKLKQAEDLRANLVKRAISAEEEDLSWDVDDDDDDEPVSLKKNEDLGRKNGEVVKSGEINKMDDREFEQSLNVKEKEDEIYGEEAKEERAVSSSDNVASETVDLDKSKEVSVSKSDEKAGSEGKADNGESSKDSDFSVISSHPSMPEEEDLGWDEIEDLSSIDEKKATYSGSPNKADLRRRLSAAEEEEDLSWDIEDDDEPVKA</sequence>
<feature type="compositionally biased region" description="Acidic residues" evidence="1">
    <location>
        <begin position="375"/>
        <end position="390"/>
    </location>
</feature>
<dbReference type="PROSITE" id="PS50858">
    <property type="entry name" value="BSD"/>
    <property type="match status" value="1"/>
</dbReference>
<gene>
    <name evidence="3" type="ORF">RCOM_0647910</name>
</gene>
<dbReference type="EMBL" id="EQ973945">
    <property type="protein sequence ID" value="EEF37646.1"/>
    <property type="molecule type" value="Genomic_DNA"/>
</dbReference>
<dbReference type="PANTHER" id="PTHR16019:SF5">
    <property type="entry name" value="BSD DOMAIN-CONTAINING PROTEIN 1"/>
    <property type="match status" value="1"/>
</dbReference>
<feature type="compositionally biased region" description="Basic and acidic residues" evidence="1">
    <location>
        <begin position="332"/>
        <end position="364"/>
    </location>
</feature>
<dbReference type="SUPFAM" id="SSF140383">
    <property type="entry name" value="BSD domain-like"/>
    <property type="match status" value="1"/>
</dbReference>
<feature type="compositionally biased region" description="Acidic residues" evidence="1">
    <location>
        <begin position="256"/>
        <end position="266"/>
    </location>
</feature>
<reference evidence="4" key="1">
    <citation type="journal article" date="2010" name="Nat. Biotechnol.">
        <title>Draft genome sequence of the oilseed species Ricinus communis.</title>
        <authorList>
            <person name="Chan A.P."/>
            <person name="Crabtree J."/>
            <person name="Zhao Q."/>
            <person name="Lorenzi H."/>
            <person name="Orvis J."/>
            <person name="Puiu D."/>
            <person name="Melake-Berhan A."/>
            <person name="Jones K.M."/>
            <person name="Redman J."/>
            <person name="Chen G."/>
            <person name="Cahoon E.B."/>
            <person name="Gedil M."/>
            <person name="Stanke M."/>
            <person name="Haas B.J."/>
            <person name="Wortman J.R."/>
            <person name="Fraser-Liggett C.M."/>
            <person name="Ravel J."/>
            <person name="Rabinowicz P.D."/>
        </authorList>
    </citation>
    <scope>NUCLEOTIDE SEQUENCE [LARGE SCALE GENOMIC DNA]</scope>
    <source>
        <strain evidence="4">cv. Hale</strain>
    </source>
</reference>
<feature type="compositionally biased region" description="Acidic residues" evidence="1">
    <location>
        <begin position="414"/>
        <end position="433"/>
    </location>
</feature>
<feature type="compositionally biased region" description="Low complexity" evidence="1">
    <location>
        <begin position="131"/>
        <end position="142"/>
    </location>
</feature>
<dbReference type="SMART" id="SM00751">
    <property type="entry name" value="BSD"/>
    <property type="match status" value="1"/>
</dbReference>
<evidence type="ECO:0000256" key="1">
    <source>
        <dbReference type="SAM" id="MobiDB-lite"/>
    </source>
</evidence>
<organism evidence="3 4">
    <name type="scientific">Ricinus communis</name>
    <name type="common">Castor bean</name>
    <dbReference type="NCBI Taxonomy" id="3988"/>
    <lineage>
        <taxon>Eukaryota</taxon>
        <taxon>Viridiplantae</taxon>
        <taxon>Streptophyta</taxon>
        <taxon>Embryophyta</taxon>
        <taxon>Tracheophyta</taxon>
        <taxon>Spermatophyta</taxon>
        <taxon>Magnoliopsida</taxon>
        <taxon>eudicotyledons</taxon>
        <taxon>Gunneridae</taxon>
        <taxon>Pentapetalae</taxon>
        <taxon>rosids</taxon>
        <taxon>fabids</taxon>
        <taxon>Malpighiales</taxon>
        <taxon>Euphorbiaceae</taxon>
        <taxon>Acalyphoideae</taxon>
        <taxon>Acalypheae</taxon>
        <taxon>Ricinus</taxon>
    </lineage>
</organism>
<dbReference type="KEGG" id="rcu:8285862"/>
<evidence type="ECO:0000313" key="3">
    <source>
        <dbReference type="EMBL" id="EEF37646.1"/>
    </source>
</evidence>
<dbReference type="GO" id="GO:0005737">
    <property type="term" value="C:cytoplasm"/>
    <property type="evidence" value="ECO:0000318"/>
    <property type="project" value="GO_Central"/>
</dbReference>
<evidence type="ECO:0000313" key="4">
    <source>
        <dbReference type="Proteomes" id="UP000008311"/>
    </source>
</evidence>
<feature type="region of interest" description="Disordered" evidence="1">
    <location>
        <begin position="1"/>
        <end position="52"/>
    </location>
</feature>
<dbReference type="OMA" id="GAMESIY"/>
<dbReference type="Gene3D" id="1.10.3970.10">
    <property type="entry name" value="BSD domain"/>
    <property type="match status" value="1"/>
</dbReference>
<dbReference type="InParanoid" id="B9SFN4"/>
<feature type="domain" description="BSD" evidence="2">
    <location>
        <begin position="181"/>
        <end position="233"/>
    </location>
</feature>
<proteinExistence type="predicted"/>
<protein>
    <submittedName>
        <fullName evidence="3">Synapse-associated protein, putative</fullName>
    </submittedName>
</protein>
<dbReference type="Proteomes" id="UP000008311">
    <property type="component" value="Unassembled WGS sequence"/>
</dbReference>
<feature type="region of interest" description="Disordered" evidence="1">
    <location>
        <begin position="127"/>
        <end position="147"/>
    </location>
</feature>
<dbReference type="PANTHER" id="PTHR16019">
    <property type="entry name" value="SYNAPSE-ASSOCIATED PROTEIN"/>
    <property type="match status" value="1"/>
</dbReference>
<dbReference type="eggNOG" id="KOG2690">
    <property type="taxonomic scope" value="Eukaryota"/>
</dbReference>
<dbReference type="InterPro" id="IPR035925">
    <property type="entry name" value="BSD_dom_sf"/>
</dbReference>
<dbReference type="InterPro" id="IPR005607">
    <property type="entry name" value="BSD_dom"/>
</dbReference>
<evidence type="ECO:0000259" key="2">
    <source>
        <dbReference type="PROSITE" id="PS50858"/>
    </source>
</evidence>
<feature type="compositionally biased region" description="Basic and acidic residues" evidence="1">
    <location>
        <begin position="267"/>
        <end position="281"/>
    </location>
</feature>
<feature type="compositionally biased region" description="Basic and acidic residues" evidence="1">
    <location>
        <begin position="287"/>
        <end position="319"/>
    </location>
</feature>
<dbReference type="Pfam" id="PF03909">
    <property type="entry name" value="BSD"/>
    <property type="match status" value="1"/>
</dbReference>
<dbReference type="InterPro" id="IPR051494">
    <property type="entry name" value="BSD_domain-containing"/>
</dbReference>
<keyword evidence="4" id="KW-1185">Reference proteome</keyword>